<evidence type="ECO:0000256" key="3">
    <source>
        <dbReference type="ARBA" id="ARBA00038194"/>
    </source>
</evidence>
<comment type="similarity">
    <text evidence="3">Belongs to the carotenoid/retinoid oxidoreductase family. CrtP subfamily.</text>
</comment>
<comment type="pathway">
    <text evidence="2">Carotenoid biosynthesis; staphyloxanthin biosynthesis; staphyloxanthin from farnesyl diphosphate: step 3/5.</text>
</comment>
<proteinExistence type="inferred from homology"/>
<evidence type="ECO:0000313" key="9">
    <source>
        <dbReference type="EMBL" id="MEL5988850.1"/>
    </source>
</evidence>
<sequence length="495" mass="56111">MKKVSIIGAGLSGLTASILLAKEGFEVTIYEKSKKVGGNFTALQFEDHLFEFGPTFFTIPELLESIFLMAGKNIENYLDLEILTHHTHVYFENGDNFCLSTNAEEMIEQLKKVDSTGAENYHDFLAEIKRLYFEVNELSMNLQITNWSKLVKIPIRNLILKLRPFQSLDHFLRKYFENEQIIQLLAKYANRGEMLARSTPAFFAAFLYPILTADVFYVKGGTREVPCALKKLAIELGVKIYTEKEITKIHLKNNQVEGIQINENLSIESDYVLISSAQLLNSDTLLSDFTVVNEREKFIVTGESNLSQFVLLLGLDRYTNLKTHTVLFSSDVEREVEQILNGEFAENPTIYIYNPAFQEPERFKSGDCLVLMVSIPTNDLYSTSYRASIASYRHHLVSELKKYGFDLEESIVEEKVWTSKDLKNRFNSAKGGIHGAISKTFAAAYIRPPVKSDEIKGLYFTLVDTSHPAGSTEALKNGIHLATSIIEEARENPLI</sequence>
<comment type="catalytic activity">
    <reaction evidence="7">
        <text>all-trans-4,4'-diaponeurosporene + 2 AH2 + 2 O2 = 4,4'-diaponeurosporenal + 2 A + 3 H2O</text>
        <dbReference type="Rhea" id="RHEA:56104"/>
        <dbReference type="ChEBI" id="CHEBI:13193"/>
        <dbReference type="ChEBI" id="CHEBI:15377"/>
        <dbReference type="ChEBI" id="CHEBI:15379"/>
        <dbReference type="ChEBI" id="CHEBI:17499"/>
        <dbReference type="ChEBI" id="CHEBI:62743"/>
        <dbReference type="ChEBI" id="CHEBI:79065"/>
    </reaction>
</comment>
<evidence type="ECO:0000256" key="4">
    <source>
        <dbReference type="ARBA" id="ARBA00039159"/>
    </source>
</evidence>
<dbReference type="Proteomes" id="UP001398420">
    <property type="component" value="Unassembled WGS sequence"/>
</dbReference>
<keyword evidence="1" id="KW-0560">Oxidoreductase</keyword>
<accession>A0ABU9LLI1</accession>
<feature type="domain" description="Amine oxidase" evidence="8">
    <location>
        <begin position="11"/>
        <end position="275"/>
    </location>
</feature>
<protein>
    <recommendedName>
        <fullName evidence="4">4,4'-diaponeurosporene oxygenase</fullName>
    </recommendedName>
    <alternativeName>
        <fullName evidence="5">4,4'-diaponeurosporene oxidase</fullName>
    </alternativeName>
    <alternativeName>
        <fullName evidence="6">Carotenoid oxidase</fullName>
    </alternativeName>
</protein>
<dbReference type="Pfam" id="PF01593">
    <property type="entry name" value="Amino_oxidase"/>
    <property type="match status" value="1"/>
</dbReference>
<name>A0ABU9LLI1_9BACL</name>
<evidence type="ECO:0000256" key="1">
    <source>
        <dbReference type="ARBA" id="ARBA00023002"/>
    </source>
</evidence>
<evidence type="ECO:0000313" key="10">
    <source>
        <dbReference type="Proteomes" id="UP001398420"/>
    </source>
</evidence>
<evidence type="ECO:0000256" key="7">
    <source>
        <dbReference type="ARBA" id="ARBA00048532"/>
    </source>
</evidence>
<dbReference type="PANTHER" id="PTHR43734">
    <property type="entry name" value="PHYTOENE DESATURASE"/>
    <property type="match status" value="1"/>
</dbReference>
<dbReference type="EMBL" id="JBCEWA010000007">
    <property type="protein sequence ID" value="MEL5988850.1"/>
    <property type="molecule type" value="Genomic_DNA"/>
</dbReference>
<keyword evidence="10" id="KW-1185">Reference proteome</keyword>
<dbReference type="InterPro" id="IPR002937">
    <property type="entry name" value="Amino_oxidase"/>
</dbReference>
<dbReference type="PANTHER" id="PTHR43734:SF7">
    <property type="entry name" value="4,4'-DIAPONEUROSPORENE OXYGENASE"/>
    <property type="match status" value="1"/>
</dbReference>
<evidence type="ECO:0000256" key="2">
    <source>
        <dbReference type="ARBA" id="ARBA00037901"/>
    </source>
</evidence>
<dbReference type="RefSeq" id="WP_342303049.1">
    <property type="nucleotide sequence ID" value="NZ_JBCEWA010000007.1"/>
</dbReference>
<comment type="caution">
    <text evidence="9">The sequence shown here is derived from an EMBL/GenBank/DDBJ whole genome shotgun (WGS) entry which is preliminary data.</text>
</comment>
<evidence type="ECO:0000256" key="5">
    <source>
        <dbReference type="ARBA" id="ARBA00041900"/>
    </source>
</evidence>
<gene>
    <name evidence="9" type="ORF">AAF454_10610</name>
</gene>
<evidence type="ECO:0000259" key="8">
    <source>
        <dbReference type="Pfam" id="PF01593"/>
    </source>
</evidence>
<organism evidence="9 10">
    <name type="scientific">Kurthia gibsonii</name>
    <dbReference type="NCBI Taxonomy" id="33946"/>
    <lineage>
        <taxon>Bacteria</taxon>
        <taxon>Bacillati</taxon>
        <taxon>Bacillota</taxon>
        <taxon>Bacilli</taxon>
        <taxon>Bacillales</taxon>
        <taxon>Caryophanaceae</taxon>
        <taxon>Kurthia</taxon>
    </lineage>
</organism>
<dbReference type="PRINTS" id="PR00419">
    <property type="entry name" value="ADXRDTASE"/>
</dbReference>
<dbReference type="Gene3D" id="3.50.50.60">
    <property type="entry name" value="FAD/NAD(P)-binding domain"/>
    <property type="match status" value="2"/>
</dbReference>
<reference evidence="9 10" key="1">
    <citation type="submission" date="2024-04" db="EMBL/GenBank/DDBJ databases">
        <authorList>
            <person name="Wu Y.S."/>
            <person name="Zhang L."/>
        </authorList>
    </citation>
    <scope>NUCLEOTIDE SEQUENCE [LARGE SCALE GENOMIC DNA]</scope>
    <source>
        <strain evidence="9 10">KG-01</strain>
    </source>
</reference>
<dbReference type="SUPFAM" id="SSF51905">
    <property type="entry name" value="FAD/NAD(P)-binding domain"/>
    <property type="match status" value="1"/>
</dbReference>
<dbReference type="InterPro" id="IPR036188">
    <property type="entry name" value="FAD/NAD-bd_sf"/>
</dbReference>
<evidence type="ECO:0000256" key="6">
    <source>
        <dbReference type="ARBA" id="ARBA00042619"/>
    </source>
</evidence>